<feature type="domain" description="Rapamycin-insensitive companion of mTOR N-terminal" evidence="2">
    <location>
        <begin position="36"/>
        <end position="319"/>
    </location>
</feature>
<dbReference type="VEuPathDB" id="TrichDB:TVAG_212360"/>
<dbReference type="InterPro" id="IPR016024">
    <property type="entry name" value="ARM-type_fold"/>
</dbReference>
<reference evidence="4" key="1">
    <citation type="submission" date="2006-10" db="EMBL/GenBank/DDBJ databases">
        <authorList>
            <person name="Amadeo P."/>
            <person name="Zhao Q."/>
            <person name="Wortman J."/>
            <person name="Fraser-Liggett C."/>
            <person name="Carlton J."/>
        </authorList>
    </citation>
    <scope>NUCLEOTIDE SEQUENCE</scope>
    <source>
        <strain evidence="4">G3</strain>
    </source>
</reference>
<dbReference type="PANTHER" id="PTHR13298">
    <property type="entry name" value="CYTOSOLIC REGULATOR PIANISSIMO"/>
    <property type="match status" value="1"/>
</dbReference>
<dbReference type="Proteomes" id="UP000001542">
    <property type="component" value="Unassembled WGS sequence"/>
</dbReference>
<dbReference type="RefSeq" id="XP_001325277.1">
    <property type="nucleotide sequence ID" value="XM_001325242.1"/>
</dbReference>
<dbReference type="VEuPathDB" id="TrichDB:TVAGG3_0166140"/>
<proteinExistence type="inferred from homology"/>
<evidence type="ECO:0000259" key="3">
    <source>
        <dbReference type="SMART" id="SM01310"/>
    </source>
</evidence>
<dbReference type="InterPro" id="IPR028268">
    <property type="entry name" value="Pianissimo_fam"/>
</dbReference>
<dbReference type="OrthoDB" id="271111at2759"/>
<dbReference type="STRING" id="5722.A2E2M6"/>
<dbReference type="Pfam" id="PF14664">
    <property type="entry name" value="RICTOR_N"/>
    <property type="match status" value="1"/>
</dbReference>
<dbReference type="SMART" id="SM01308">
    <property type="entry name" value="RICTOR_N"/>
    <property type="match status" value="1"/>
</dbReference>
<sequence>MDGEFFTVCLRELIRTHPQQDTLLHFFHALECDAEEVVLDDTQLFLSVSYLQCLYMQSSFANRAAILRILLSLEIFANESIFEKFNIDSLAAISLRNPLPDPAPKVDEERIAVFRHVLLQLKGRQTLSDTIGRALVNAYSIPNNTYSPLIFAYLCEAITVNPDISCKTEIINIIVDKLVETADVNLVNLICYCLENIYSPFIPKHTLSRIISPIISVEEVKPETIASSVKALTYILQSWPGLLGFIIPSKTFEDIAICIEHDTKSISTILANTLEAWHKKPTVLTGYIGFLLYQLRSSGLYDILKQKLPTNDPAIRLLEPYESFDAPYTENKEIFISSSNNAEILRATMKPVQNNRILINCPELPQDNTGWDWNYIYNYLTIVLPNNPKEAYGAPQTVFYKDLLNYFSGPFMTIEPTRTHDVADSLVALVKLLLSNDTGLKMLENCVNFKNALTLSVHSLRKHDSPRNDSPAWSHFRTVCMMMTMSQGIGILQKWDIQPALITLSSAITNIPSATFAMSMLQLYPEFDFASPVYMKFMLSPKVEISHIAIQSLREKRFVKNYFETAFVNLIIPYFKQLVSTFKQDQINQRISPILQLLYEVVQDDPKATEYCANDKEVHSILCKYGPIGYSYIFSTPTALSNCTVSDVVDWWMEDGNNDYFLAFDKAVEQSFLKKPKPAVDAYPGLTPLDEKTIVLPPHLFGMMSKYEKGVEILAEQVPYLIQILDNSVNIDDIRGAMFALAHFASSLLSLEYVKKYNIPGKLLETATNSSSLVIRGTLINCFTIIAESEYFYDFLSENGWELTKFGGHSTAVPIDVDKFVSRSDEDDEELSQGMELPKGFEPICNAVLGLMSPLQANQSKAEISKYKDQVKNPIFAAFVHHAIGRYTYAEDVRKSLEGLVENVPLMPIYDKNFSEKLCSEARARIAGIAKRGMNEAEGIRKFDVIPNDCTAKDMCIVYGAISCVEWFVDDERLKYFTGCQSRDEFYELPIDRLENLRRRILENF</sequence>
<gene>
    <name evidence="4" type="ORF">TVAG_212360</name>
</gene>
<protein>
    <recommendedName>
        <fullName evidence="6">Rapamycin-insensitive companion of mTOR N-terminal domain-containing protein</fullName>
    </recommendedName>
</protein>
<dbReference type="SMART" id="SM01310">
    <property type="entry name" value="RICTOR_V"/>
    <property type="match status" value="1"/>
</dbReference>
<dbReference type="InterPro" id="IPR029452">
    <property type="entry name" value="RICTOR_V"/>
</dbReference>
<evidence type="ECO:0008006" key="6">
    <source>
        <dbReference type="Google" id="ProtNLM"/>
    </source>
</evidence>
<evidence type="ECO:0000259" key="2">
    <source>
        <dbReference type="SMART" id="SM01308"/>
    </source>
</evidence>
<dbReference type="KEGG" id="tva:4771027"/>
<evidence type="ECO:0000313" key="4">
    <source>
        <dbReference type="EMBL" id="EAY13054.1"/>
    </source>
</evidence>
<dbReference type="PANTHER" id="PTHR13298:SF11">
    <property type="entry name" value="RAPAMYCIN-INSENSITIVE COMPANION OF MTOR"/>
    <property type="match status" value="1"/>
</dbReference>
<dbReference type="Pfam" id="PF14663">
    <property type="entry name" value="RasGEF_N_2"/>
    <property type="match status" value="1"/>
</dbReference>
<dbReference type="InterPro" id="IPR028267">
    <property type="entry name" value="Pianissimo_N"/>
</dbReference>
<feature type="domain" description="Rapamycin-insensitive companion of mTOR" evidence="3">
    <location>
        <begin position="731"/>
        <end position="803"/>
    </location>
</feature>
<dbReference type="SMR" id="A2E2M6"/>
<name>A2E2M6_TRIV3</name>
<evidence type="ECO:0000313" key="5">
    <source>
        <dbReference type="Proteomes" id="UP000001542"/>
    </source>
</evidence>
<comment type="similarity">
    <text evidence="1">Belongs to the RICTOR family.</text>
</comment>
<keyword evidence="5" id="KW-1185">Reference proteome</keyword>
<dbReference type="EMBL" id="DS113291">
    <property type="protein sequence ID" value="EAY13054.1"/>
    <property type="molecule type" value="Genomic_DNA"/>
</dbReference>
<dbReference type="Pfam" id="PF14668">
    <property type="entry name" value="RICTOR_V"/>
    <property type="match status" value="1"/>
</dbReference>
<dbReference type="SMART" id="SM01303">
    <property type="entry name" value="RasGEF_N_2"/>
    <property type="match status" value="1"/>
</dbReference>
<reference evidence="4" key="2">
    <citation type="journal article" date="2007" name="Science">
        <title>Draft genome sequence of the sexually transmitted pathogen Trichomonas vaginalis.</title>
        <authorList>
            <person name="Carlton J.M."/>
            <person name="Hirt R.P."/>
            <person name="Silva J.C."/>
            <person name="Delcher A.L."/>
            <person name="Schatz M."/>
            <person name="Zhao Q."/>
            <person name="Wortman J.R."/>
            <person name="Bidwell S.L."/>
            <person name="Alsmark U.C.M."/>
            <person name="Besteiro S."/>
            <person name="Sicheritz-Ponten T."/>
            <person name="Noel C.J."/>
            <person name="Dacks J.B."/>
            <person name="Foster P.G."/>
            <person name="Simillion C."/>
            <person name="Van de Peer Y."/>
            <person name="Miranda-Saavedra D."/>
            <person name="Barton G.J."/>
            <person name="Westrop G.D."/>
            <person name="Mueller S."/>
            <person name="Dessi D."/>
            <person name="Fiori P.L."/>
            <person name="Ren Q."/>
            <person name="Paulsen I."/>
            <person name="Zhang H."/>
            <person name="Bastida-Corcuera F.D."/>
            <person name="Simoes-Barbosa A."/>
            <person name="Brown M.T."/>
            <person name="Hayes R.D."/>
            <person name="Mukherjee M."/>
            <person name="Okumura C.Y."/>
            <person name="Schneider R."/>
            <person name="Smith A.J."/>
            <person name="Vanacova S."/>
            <person name="Villalvazo M."/>
            <person name="Haas B.J."/>
            <person name="Pertea M."/>
            <person name="Feldblyum T.V."/>
            <person name="Utterback T.R."/>
            <person name="Shu C.L."/>
            <person name="Osoegawa K."/>
            <person name="de Jong P.J."/>
            <person name="Hrdy I."/>
            <person name="Horvathova L."/>
            <person name="Zubacova Z."/>
            <person name="Dolezal P."/>
            <person name="Malik S.B."/>
            <person name="Logsdon J.M. Jr."/>
            <person name="Henze K."/>
            <person name="Gupta A."/>
            <person name="Wang C.C."/>
            <person name="Dunne R.L."/>
            <person name="Upcroft J.A."/>
            <person name="Upcroft P."/>
            <person name="White O."/>
            <person name="Salzberg S.L."/>
            <person name="Tang P."/>
            <person name="Chiu C.-H."/>
            <person name="Lee Y.-S."/>
            <person name="Embley T.M."/>
            <person name="Coombs G.H."/>
            <person name="Mottram J.C."/>
            <person name="Tachezy J."/>
            <person name="Fraser-Liggett C.M."/>
            <person name="Johnson P.J."/>
        </authorList>
    </citation>
    <scope>NUCLEOTIDE SEQUENCE [LARGE SCALE GENOMIC DNA]</scope>
    <source>
        <strain evidence="4">G3</strain>
    </source>
</reference>
<dbReference type="GO" id="GO:0038203">
    <property type="term" value="P:TORC2 signaling"/>
    <property type="evidence" value="ECO:0000318"/>
    <property type="project" value="GO_Central"/>
</dbReference>
<dbReference type="SUPFAM" id="SSF48371">
    <property type="entry name" value="ARM repeat"/>
    <property type="match status" value="1"/>
</dbReference>
<organism evidence="4 5">
    <name type="scientific">Trichomonas vaginalis (strain ATCC PRA-98 / G3)</name>
    <dbReference type="NCBI Taxonomy" id="412133"/>
    <lineage>
        <taxon>Eukaryota</taxon>
        <taxon>Metamonada</taxon>
        <taxon>Parabasalia</taxon>
        <taxon>Trichomonadida</taxon>
        <taxon>Trichomonadidae</taxon>
        <taxon>Trichomonas</taxon>
    </lineage>
</organism>
<dbReference type="InParanoid" id="A2E2M6"/>
<accession>A2E2M6</accession>
<dbReference type="GO" id="GO:0031932">
    <property type="term" value="C:TORC2 complex"/>
    <property type="evidence" value="ECO:0000318"/>
    <property type="project" value="GO_Central"/>
</dbReference>
<evidence type="ECO:0000256" key="1">
    <source>
        <dbReference type="ARBA" id="ARBA00008878"/>
    </source>
</evidence>
<dbReference type="InterPro" id="IPR029453">
    <property type="entry name" value="Rictor_IV"/>
</dbReference>
<dbReference type="AlphaFoldDB" id="A2E2M6"/>